<evidence type="ECO:0000256" key="2">
    <source>
        <dbReference type="ARBA" id="ARBA00022771"/>
    </source>
</evidence>
<dbReference type="GO" id="GO:0008270">
    <property type="term" value="F:zinc ion binding"/>
    <property type="evidence" value="ECO:0007669"/>
    <property type="project" value="UniProtKB-KW"/>
</dbReference>
<dbReference type="EMBL" id="QUQM01000006">
    <property type="protein sequence ID" value="KAA8644498.1"/>
    <property type="molecule type" value="Genomic_DNA"/>
</dbReference>
<accession>A0A5M9MC55</accession>
<evidence type="ECO:0000256" key="5">
    <source>
        <dbReference type="PROSITE-ProRule" id="PRU00175"/>
    </source>
</evidence>
<gene>
    <name evidence="7" type="ORF">ATNIH1004_008702</name>
</gene>
<dbReference type="PROSITE" id="PS50089">
    <property type="entry name" value="ZF_RING_2"/>
    <property type="match status" value="1"/>
</dbReference>
<dbReference type="Proteomes" id="UP000324241">
    <property type="component" value="Unassembled WGS sequence"/>
</dbReference>
<dbReference type="InterPro" id="IPR018957">
    <property type="entry name" value="Znf_C3HC4_RING-type"/>
</dbReference>
<dbReference type="GeneID" id="54331404"/>
<dbReference type="GO" id="GO:0004842">
    <property type="term" value="F:ubiquitin-protein transferase activity"/>
    <property type="evidence" value="ECO:0007669"/>
    <property type="project" value="InterPro"/>
</dbReference>
<dbReference type="AlphaFoldDB" id="A0A5M9MC55"/>
<organism evidence="7 8">
    <name type="scientific">Aspergillus tanneri</name>
    <dbReference type="NCBI Taxonomy" id="1220188"/>
    <lineage>
        <taxon>Eukaryota</taxon>
        <taxon>Fungi</taxon>
        <taxon>Dikarya</taxon>
        <taxon>Ascomycota</taxon>
        <taxon>Pezizomycotina</taxon>
        <taxon>Eurotiomycetes</taxon>
        <taxon>Eurotiomycetidae</taxon>
        <taxon>Eurotiales</taxon>
        <taxon>Aspergillaceae</taxon>
        <taxon>Aspergillus</taxon>
        <taxon>Aspergillus subgen. Circumdati</taxon>
    </lineage>
</organism>
<dbReference type="Gene3D" id="3.30.40.10">
    <property type="entry name" value="Zinc/RING finger domain, C3HC4 (zinc finger)"/>
    <property type="match status" value="1"/>
</dbReference>
<dbReference type="InterPro" id="IPR001841">
    <property type="entry name" value="Znf_RING"/>
</dbReference>
<dbReference type="GO" id="GO:0016567">
    <property type="term" value="P:protein ubiquitination"/>
    <property type="evidence" value="ECO:0007669"/>
    <property type="project" value="InterPro"/>
</dbReference>
<sequence>MDAFNRHMPTENALSEAIQEYWQEDIDRLFWYVEDQRYAENLHTIRFRSSQFRRSLCVRCTKNFVNKDVISASCGHLYCRKCITNHFQAFVNGKGKPVKCCRQVIQLKSVKHFLPKDLTGLVTEKLNEITDPRRTYCSRPTCGWYLRMINRNDKTRYCKRCDLETCTACQEQTHDGKYWKFSLKRRTRRRKWRLCSQCGDLVEKDEGSKVMM</sequence>
<reference evidence="7 8" key="1">
    <citation type="submission" date="2019-08" db="EMBL/GenBank/DDBJ databases">
        <title>The genome sequence of a newly discovered highly antifungal drug resistant Aspergillus species, Aspergillus tanneri NIH 1004.</title>
        <authorList>
            <person name="Mounaud S."/>
            <person name="Singh I."/>
            <person name="Joardar V."/>
            <person name="Pakala S."/>
            <person name="Pakala S."/>
            <person name="Venepally P."/>
            <person name="Chung J.K."/>
            <person name="Losada L."/>
            <person name="Nierman W.C."/>
        </authorList>
    </citation>
    <scope>NUCLEOTIDE SEQUENCE [LARGE SCALE GENOMIC DNA]</scope>
    <source>
        <strain evidence="7 8">NIH1004</strain>
    </source>
</reference>
<keyword evidence="3" id="KW-0833">Ubl conjugation pathway</keyword>
<name>A0A5M9MC55_9EURO</name>
<evidence type="ECO:0000256" key="3">
    <source>
        <dbReference type="ARBA" id="ARBA00022786"/>
    </source>
</evidence>
<dbReference type="RefSeq" id="XP_033423859.1">
    <property type="nucleotide sequence ID" value="XM_033573307.1"/>
</dbReference>
<evidence type="ECO:0000259" key="6">
    <source>
        <dbReference type="PROSITE" id="PS50089"/>
    </source>
</evidence>
<dbReference type="Pfam" id="PF01485">
    <property type="entry name" value="IBR"/>
    <property type="match status" value="1"/>
</dbReference>
<comment type="caution">
    <text evidence="7">The sequence shown here is derived from an EMBL/GenBank/DDBJ whole genome shotgun (WGS) entry which is preliminary data.</text>
</comment>
<evidence type="ECO:0000256" key="1">
    <source>
        <dbReference type="ARBA" id="ARBA00022723"/>
    </source>
</evidence>
<keyword evidence="2 5" id="KW-0863">Zinc-finger</keyword>
<dbReference type="PROSITE" id="PS00518">
    <property type="entry name" value="ZF_RING_1"/>
    <property type="match status" value="1"/>
</dbReference>
<evidence type="ECO:0000313" key="7">
    <source>
        <dbReference type="EMBL" id="KAA8644498.1"/>
    </source>
</evidence>
<dbReference type="OrthoDB" id="9977870at2759"/>
<evidence type="ECO:0000313" key="8">
    <source>
        <dbReference type="Proteomes" id="UP000324241"/>
    </source>
</evidence>
<dbReference type="PANTHER" id="PTHR11685">
    <property type="entry name" value="RBR FAMILY RING FINGER AND IBR DOMAIN-CONTAINING"/>
    <property type="match status" value="1"/>
</dbReference>
<dbReference type="InterPro" id="IPR031127">
    <property type="entry name" value="E3_UB_ligase_RBR"/>
</dbReference>
<keyword evidence="4" id="KW-0862">Zinc</keyword>
<dbReference type="Pfam" id="PF00097">
    <property type="entry name" value="zf-C3HC4"/>
    <property type="match status" value="1"/>
</dbReference>
<protein>
    <recommendedName>
        <fullName evidence="6">RING-type domain-containing protein</fullName>
    </recommendedName>
</protein>
<feature type="domain" description="RING-type" evidence="6">
    <location>
        <begin position="57"/>
        <end position="100"/>
    </location>
</feature>
<dbReference type="InterPro" id="IPR013083">
    <property type="entry name" value="Znf_RING/FYVE/PHD"/>
</dbReference>
<evidence type="ECO:0000256" key="4">
    <source>
        <dbReference type="ARBA" id="ARBA00022833"/>
    </source>
</evidence>
<keyword evidence="1" id="KW-0479">Metal-binding</keyword>
<dbReference type="InterPro" id="IPR002867">
    <property type="entry name" value="IBR_dom"/>
</dbReference>
<dbReference type="SUPFAM" id="SSF57850">
    <property type="entry name" value="RING/U-box"/>
    <property type="match status" value="1"/>
</dbReference>
<dbReference type="CDD" id="cd20335">
    <property type="entry name" value="BRcat_RBR"/>
    <property type="match status" value="1"/>
</dbReference>
<dbReference type="InterPro" id="IPR017907">
    <property type="entry name" value="Znf_RING_CS"/>
</dbReference>
<proteinExistence type="predicted"/>